<reference evidence="1 2" key="1">
    <citation type="submission" date="2007-05" db="EMBL/GenBank/DDBJ databases">
        <title>Complete sequence of Geobacter uraniireducens Rf4.</title>
        <authorList>
            <consortium name="US DOE Joint Genome Institute"/>
            <person name="Copeland A."/>
            <person name="Lucas S."/>
            <person name="Lapidus A."/>
            <person name="Barry K."/>
            <person name="Detter J.C."/>
            <person name="Glavina del Rio T."/>
            <person name="Hammon N."/>
            <person name="Israni S."/>
            <person name="Dalin E."/>
            <person name="Tice H."/>
            <person name="Pitluck S."/>
            <person name="Chertkov O."/>
            <person name="Brettin T."/>
            <person name="Bruce D."/>
            <person name="Han C."/>
            <person name="Schmutz J."/>
            <person name="Larimer F."/>
            <person name="Land M."/>
            <person name="Hauser L."/>
            <person name="Kyrpides N."/>
            <person name="Mikhailova N."/>
            <person name="Shelobolina E."/>
            <person name="Aklujkar M."/>
            <person name="Lovley D."/>
            <person name="Richardson P."/>
        </authorList>
    </citation>
    <scope>NUCLEOTIDE SEQUENCE [LARGE SCALE GENOMIC DNA]</scope>
    <source>
        <strain evidence="1 2">Rf4</strain>
    </source>
</reference>
<keyword evidence="2" id="KW-1185">Reference proteome</keyword>
<dbReference type="Proteomes" id="UP000006695">
    <property type="component" value="Chromosome"/>
</dbReference>
<accession>A5GBB0</accession>
<dbReference type="RefSeq" id="WP_011937852.1">
    <property type="nucleotide sequence ID" value="NC_009483.1"/>
</dbReference>
<sequence>MNKRFKDSLPMMATVGALLTGFGLSLGTSFAAHPPIELKTYDEVAIQYGVPYTVDASGNKVPMGPMPVMVGGNPQNPMEGFPYSPKATCGSCHNGSTIAPSTGKALKSYDALADHAFHSALGANEWNDSPTGGFDTTVNRQKPWTQTKAMWGKW</sequence>
<evidence type="ECO:0000313" key="2">
    <source>
        <dbReference type="Proteomes" id="UP000006695"/>
    </source>
</evidence>
<organism evidence="1 2">
    <name type="scientific">Geotalea uraniireducens (strain Rf4)</name>
    <name type="common">Geobacter uraniireducens</name>
    <dbReference type="NCBI Taxonomy" id="351605"/>
    <lineage>
        <taxon>Bacteria</taxon>
        <taxon>Pseudomonadati</taxon>
        <taxon>Thermodesulfobacteriota</taxon>
        <taxon>Desulfuromonadia</taxon>
        <taxon>Geobacterales</taxon>
        <taxon>Geobacteraceae</taxon>
        <taxon>Geotalea</taxon>
    </lineage>
</organism>
<name>A5GBB0_GEOUR</name>
<dbReference type="HOGENOM" id="CLU_1701746_0_0_7"/>
<evidence type="ECO:0000313" key="1">
    <source>
        <dbReference type="EMBL" id="ABQ25128.1"/>
    </source>
</evidence>
<gene>
    <name evidence="1" type="ordered locus">Gura_0922</name>
</gene>
<proteinExistence type="predicted"/>
<dbReference type="KEGG" id="gur:Gura_0922"/>
<dbReference type="OrthoDB" id="5396228at2"/>
<dbReference type="AlphaFoldDB" id="A5GBB0"/>
<dbReference type="EMBL" id="CP000698">
    <property type="protein sequence ID" value="ABQ25128.1"/>
    <property type="molecule type" value="Genomic_DNA"/>
</dbReference>
<protein>
    <submittedName>
        <fullName evidence="1">Uncharacterized protein</fullName>
    </submittedName>
</protein>